<dbReference type="EMBL" id="BGPR01009681">
    <property type="protein sequence ID" value="GBN41608.1"/>
    <property type="molecule type" value="Genomic_DNA"/>
</dbReference>
<protein>
    <submittedName>
        <fullName evidence="2">Retrovirus-related Pol polyprotein from transposon 412</fullName>
    </submittedName>
</protein>
<name>A0A4Y2NQ16_ARAVE</name>
<feature type="compositionally biased region" description="Basic and acidic residues" evidence="1">
    <location>
        <begin position="93"/>
        <end position="140"/>
    </location>
</feature>
<dbReference type="Proteomes" id="UP000499080">
    <property type="component" value="Unassembled WGS sequence"/>
</dbReference>
<sequence length="140" mass="16333">MPFQRVIKSPPSAENIGPLPPSEAAFLQRRTPFSKPYSYKLLRAGDRTRVPRVGSFFNEADVKEGRRDNRYLPGMAALNTGKCLNIATGPTPDSKEGCGKEEREKKEQRETEREKQERDREIEREKQERDREIEREKQER</sequence>
<accession>A0A4Y2NQ16</accession>
<organism evidence="2 3">
    <name type="scientific">Araneus ventricosus</name>
    <name type="common">Orbweaver spider</name>
    <name type="synonym">Epeira ventricosa</name>
    <dbReference type="NCBI Taxonomy" id="182803"/>
    <lineage>
        <taxon>Eukaryota</taxon>
        <taxon>Metazoa</taxon>
        <taxon>Ecdysozoa</taxon>
        <taxon>Arthropoda</taxon>
        <taxon>Chelicerata</taxon>
        <taxon>Arachnida</taxon>
        <taxon>Araneae</taxon>
        <taxon>Araneomorphae</taxon>
        <taxon>Entelegynae</taxon>
        <taxon>Araneoidea</taxon>
        <taxon>Araneidae</taxon>
        <taxon>Araneus</taxon>
    </lineage>
</organism>
<evidence type="ECO:0000313" key="2">
    <source>
        <dbReference type="EMBL" id="GBN41608.1"/>
    </source>
</evidence>
<evidence type="ECO:0000313" key="3">
    <source>
        <dbReference type="Proteomes" id="UP000499080"/>
    </source>
</evidence>
<proteinExistence type="predicted"/>
<reference evidence="2 3" key="1">
    <citation type="journal article" date="2019" name="Sci. Rep.">
        <title>Orb-weaving spider Araneus ventricosus genome elucidates the spidroin gene catalogue.</title>
        <authorList>
            <person name="Kono N."/>
            <person name="Nakamura H."/>
            <person name="Ohtoshi R."/>
            <person name="Moran D.A.P."/>
            <person name="Shinohara A."/>
            <person name="Yoshida Y."/>
            <person name="Fujiwara M."/>
            <person name="Mori M."/>
            <person name="Tomita M."/>
            <person name="Arakawa K."/>
        </authorList>
    </citation>
    <scope>NUCLEOTIDE SEQUENCE [LARGE SCALE GENOMIC DNA]</scope>
</reference>
<feature type="region of interest" description="Disordered" evidence="1">
    <location>
        <begin position="83"/>
        <end position="140"/>
    </location>
</feature>
<feature type="non-terminal residue" evidence="2">
    <location>
        <position position="140"/>
    </location>
</feature>
<dbReference type="AlphaFoldDB" id="A0A4Y2NQ16"/>
<evidence type="ECO:0000256" key="1">
    <source>
        <dbReference type="SAM" id="MobiDB-lite"/>
    </source>
</evidence>
<keyword evidence="3" id="KW-1185">Reference proteome</keyword>
<gene>
    <name evidence="2" type="primary">POL_19</name>
    <name evidence="2" type="ORF">AVEN_103654_1</name>
</gene>
<comment type="caution">
    <text evidence="2">The sequence shown here is derived from an EMBL/GenBank/DDBJ whole genome shotgun (WGS) entry which is preliminary data.</text>
</comment>
<feature type="region of interest" description="Disordered" evidence="1">
    <location>
        <begin position="1"/>
        <end position="21"/>
    </location>
</feature>